<protein>
    <submittedName>
        <fullName evidence="2">Uncharacterized protein</fullName>
    </submittedName>
</protein>
<proteinExistence type="predicted"/>
<accession>A0A286G5S3</accession>
<dbReference type="EMBL" id="OCNJ01000001">
    <property type="protein sequence ID" value="SOD90858.1"/>
    <property type="molecule type" value="Genomic_DNA"/>
</dbReference>
<organism evidence="2 3">
    <name type="scientific">Caenispirillum bisanense</name>
    <dbReference type="NCBI Taxonomy" id="414052"/>
    <lineage>
        <taxon>Bacteria</taxon>
        <taxon>Pseudomonadati</taxon>
        <taxon>Pseudomonadota</taxon>
        <taxon>Alphaproteobacteria</taxon>
        <taxon>Rhodospirillales</taxon>
        <taxon>Novispirillaceae</taxon>
        <taxon>Caenispirillum</taxon>
    </lineage>
</organism>
<evidence type="ECO:0000313" key="3">
    <source>
        <dbReference type="Proteomes" id="UP000219621"/>
    </source>
</evidence>
<sequence length="267" mass="27614">MDLNEQSPTPEAPRGGVPGEPPAGDRMAASRRAMLRAGMIGIPAVTTLMARPAWAQVACFSAATQVSVEAAGFAGSSYQRALANGTCEEGPSAARWLETYNLMLQTEQMKLAQASETYGLTATSTTFTTDDATGLLGTRAGKPGKGGGSKKPVPEIQELTVAALALQTGSLLYTATDGTVLFLGTFSQAFGGGPSLTLDEVLGGGSVGEQVFAAGYLNALNRDTGNRGYMDYPLSTSDVLALYAGEPVAGKRWSYSEAVAYLSTTMA</sequence>
<dbReference type="RefSeq" id="WP_097277552.1">
    <property type="nucleotide sequence ID" value="NZ_OCNJ01000001.1"/>
</dbReference>
<gene>
    <name evidence="2" type="ORF">SAMN05421508_101688</name>
</gene>
<feature type="region of interest" description="Disordered" evidence="1">
    <location>
        <begin position="1"/>
        <end position="25"/>
    </location>
</feature>
<dbReference type="AlphaFoldDB" id="A0A286G5S3"/>
<name>A0A286G5S3_9PROT</name>
<evidence type="ECO:0000313" key="2">
    <source>
        <dbReference type="EMBL" id="SOD90858.1"/>
    </source>
</evidence>
<keyword evidence="3" id="KW-1185">Reference proteome</keyword>
<reference evidence="2 3" key="1">
    <citation type="submission" date="2017-09" db="EMBL/GenBank/DDBJ databases">
        <authorList>
            <person name="Ehlers B."/>
            <person name="Leendertz F.H."/>
        </authorList>
    </citation>
    <scope>NUCLEOTIDE SEQUENCE [LARGE SCALE GENOMIC DNA]</scope>
    <source>
        <strain evidence="2 3">USBA 140</strain>
    </source>
</reference>
<dbReference type="Proteomes" id="UP000219621">
    <property type="component" value="Unassembled WGS sequence"/>
</dbReference>
<evidence type="ECO:0000256" key="1">
    <source>
        <dbReference type="SAM" id="MobiDB-lite"/>
    </source>
</evidence>